<evidence type="ECO:0000313" key="2">
    <source>
        <dbReference type="EMBL" id="KAK2953862.1"/>
    </source>
</evidence>
<reference evidence="2 3" key="1">
    <citation type="journal article" date="2022" name="bioRxiv">
        <title>Genomics of Preaxostyla Flagellates Illuminates Evolutionary Transitions and the Path Towards Mitochondrial Loss.</title>
        <authorList>
            <person name="Novak L.V.F."/>
            <person name="Treitli S.C."/>
            <person name="Pyrih J."/>
            <person name="Halakuc P."/>
            <person name="Pipaliya S.V."/>
            <person name="Vacek V."/>
            <person name="Brzon O."/>
            <person name="Soukal P."/>
            <person name="Eme L."/>
            <person name="Dacks J.B."/>
            <person name="Karnkowska A."/>
            <person name="Elias M."/>
            <person name="Hampl V."/>
        </authorList>
    </citation>
    <scope>NUCLEOTIDE SEQUENCE [LARGE SCALE GENOMIC DNA]</scope>
    <source>
        <strain evidence="2">NAU3</strain>
        <tissue evidence="2">Gut</tissue>
    </source>
</reference>
<evidence type="ECO:0000256" key="1">
    <source>
        <dbReference type="SAM" id="MobiDB-lite"/>
    </source>
</evidence>
<comment type="caution">
    <text evidence="2">The sequence shown here is derived from an EMBL/GenBank/DDBJ whole genome shotgun (WGS) entry which is preliminary data.</text>
</comment>
<sequence>MNPATPILHQLYPESSLSPATVKEFLHSIELDDPRIPSQPHRPQRIDNQLEPPSEQDFSFESVNKAIEKALEQMSSLQAKAKEEPQHVYQSESFGQIRGYLAQAQEILTGLEKGGRDIFRFANSMKSEAKTMEGTIHEKNELIQGTDTLIQLTQRFDGLLESKKNKIQTIKENTAHAEEIFKELYFHPKYVELLLEQEKAAAPGGGIH</sequence>
<name>A0ABQ9XSD0_9EUKA</name>
<dbReference type="Proteomes" id="UP001281761">
    <property type="component" value="Unassembled WGS sequence"/>
</dbReference>
<organism evidence="2 3">
    <name type="scientific">Blattamonas nauphoetae</name>
    <dbReference type="NCBI Taxonomy" id="2049346"/>
    <lineage>
        <taxon>Eukaryota</taxon>
        <taxon>Metamonada</taxon>
        <taxon>Preaxostyla</taxon>
        <taxon>Oxymonadida</taxon>
        <taxon>Blattamonas</taxon>
    </lineage>
</organism>
<accession>A0ABQ9XSD0</accession>
<proteinExistence type="predicted"/>
<protein>
    <recommendedName>
        <fullName evidence="4">Exocyst complex component Sec10</fullName>
    </recommendedName>
</protein>
<dbReference type="EMBL" id="JARBJD010000085">
    <property type="protein sequence ID" value="KAK2953862.1"/>
    <property type="molecule type" value="Genomic_DNA"/>
</dbReference>
<evidence type="ECO:0000313" key="3">
    <source>
        <dbReference type="Proteomes" id="UP001281761"/>
    </source>
</evidence>
<feature type="region of interest" description="Disordered" evidence="1">
    <location>
        <begin position="33"/>
        <end position="57"/>
    </location>
</feature>
<keyword evidence="3" id="KW-1185">Reference proteome</keyword>
<gene>
    <name evidence="2" type="ORF">BLNAU_11122</name>
</gene>
<evidence type="ECO:0008006" key="4">
    <source>
        <dbReference type="Google" id="ProtNLM"/>
    </source>
</evidence>